<accession>A0ABU3Q9V7</accession>
<evidence type="ECO:0000313" key="4">
    <source>
        <dbReference type="Proteomes" id="UP001259572"/>
    </source>
</evidence>
<feature type="signal peptide" evidence="2">
    <location>
        <begin position="1"/>
        <end position="22"/>
    </location>
</feature>
<evidence type="ECO:0000256" key="1">
    <source>
        <dbReference type="SAM" id="MobiDB-lite"/>
    </source>
</evidence>
<feature type="compositionally biased region" description="Basic and acidic residues" evidence="1">
    <location>
        <begin position="89"/>
        <end position="104"/>
    </location>
</feature>
<dbReference type="EMBL" id="JAVUPU010000007">
    <property type="protein sequence ID" value="MDT9600191.1"/>
    <property type="molecule type" value="Genomic_DNA"/>
</dbReference>
<organism evidence="3 4">
    <name type="scientific">Sphingosinicella rhizophila</name>
    <dbReference type="NCBI Taxonomy" id="3050082"/>
    <lineage>
        <taxon>Bacteria</taxon>
        <taxon>Pseudomonadati</taxon>
        <taxon>Pseudomonadota</taxon>
        <taxon>Alphaproteobacteria</taxon>
        <taxon>Sphingomonadales</taxon>
        <taxon>Sphingosinicellaceae</taxon>
        <taxon>Sphingosinicella</taxon>
    </lineage>
</organism>
<proteinExistence type="predicted"/>
<feature type="region of interest" description="Disordered" evidence="1">
    <location>
        <begin position="83"/>
        <end position="127"/>
    </location>
</feature>
<keyword evidence="4" id="KW-1185">Reference proteome</keyword>
<evidence type="ECO:0000256" key="2">
    <source>
        <dbReference type="SAM" id="SignalP"/>
    </source>
</evidence>
<name>A0ABU3Q9V7_9SPHN</name>
<keyword evidence="2" id="KW-0732">Signal</keyword>
<sequence>MHLPVSRLGRILSIIIAGTCLAAEAKADDLQDKLLAGARATRADSFGFRRTLVIDSSDNPRKVLVEQYDPRRPLAQQWSLISVDGRAPTAKERADARRPKEGRFHPMPNWRSGSARPRPGQTLRAAS</sequence>
<protein>
    <submittedName>
        <fullName evidence="3">Uncharacterized protein</fullName>
    </submittedName>
</protein>
<dbReference type="Proteomes" id="UP001259572">
    <property type="component" value="Unassembled WGS sequence"/>
</dbReference>
<gene>
    <name evidence="3" type="ORF">RQX22_14615</name>
</gene>
<evidence type="ECO:0000313" key="3">
    <source>
        <dbReference type="EMBL" id="MDT9600191.1"/>
    </source>
</evidence>
<comment type="caution">
    <text evidence="3">The sequence shown here is derived from an EMBL/GenBank/DDBJ whole genome shotgun (WGS) entry which is preliminary data.</text>
</comment>
<dbReference type="RefSeq" id="WP_315727289.1">
    <property type="nucleotide sequence ID" value="NZ_JAVUPU010000007.1"/>
</dbReference>
<feature type="chain" id="PRO_5045135753" evidence="2">
    <location>
        <begin position="23"/>
        <end position="127"/>
    </location>
</feature>
<reference evidence="3 4" key="1">
    <citation type="submission" date="2023-05" db="EMBL/GenBank/DDBJ databases">
        <authorList>
            <person name="Guo Y."/>
        </authorList>
    </citation>
    <scope>NUCLEOTIDE SEQUENCE [LARGE SCALE GENOMIC DNA]</scope>
    <source>
        <strain evidence="3 4">GR2756</strain>
    </source>
</reference>